<evidence type="ECO:0000313" key="1">
    <source>
        <dbReference type="EMBL" id="KAH7033154.1"/>
    </source>
</evidence>
<dbReference type="InterPro" id="IPR011333">
    <property type="entry name" value="SKP1/BTB/POZ_sf"/>
</dbReference>
<dbReference type="GO" id="GO:0006511">
    <property type="term" value="P:ubiquitin-dependent protein catabolic process"/>
    <property type="evidence" value="ECO:0007669"/>
    <property type="project" value="InterPro"/>
</dbReference>
<organism evidence="1 2">
    <name type="scientific">Microdochium trichocladiopsis</name>
    <dbReference type="NCBI Taxonomy" id="1682393"/>
    <lineage>
        <taxon>Eukaryota</taxon>
        <taxon>Fungi</taxon>
        <taxon>Dikarya</taxon>
        <taxon>Ascomycota</taxon>
        <taxon>Pezizomycotina</taxon>
        <taxon>Sordariomycetes</taxon>
        <taxon>Xylariomycetidae</taxon>
        <taxon>Xylariales</taxon>
        <taxon>Microdochiaceae</taxon>
        <taxon>Microdochium</taxon>
    </lineage>
</organism>
<dbReference type="Gene3D" id="3.30.710.10">
    <property type="entry name" value="Potassium Channel Kv1.1, Chain A"/>
    <property type="match status" value="1"/>
</dbReference>
<evidence type="ECO:0000313" key="2">
    <source>
        <dbReference type="Proteomes" id="UP000756346"/>
    </source>
</evidence>
<protein>
    <submittedName>
        <fullName evidence="1">Uncharacterized protein</fullName>
    </submittedName>
</protein>
<proteinExistence type="predicted"/>
<dbReference type="SUPFAM" id="SSF81382">
    <property type="entry name" value="Skp1 dimerisation domain-like"/>
    <property type="match status" value="1"/>
</dbReference>
<comment type="caution">
    <text evidence="1">The sequence shown here is derived from an EMBL/GenBank/DDBJ whole genome shotgun (WGS) entry which is preliminary data.</text>
</comment>
<keyword evidence="2" id="KW-1185">Reference proteome</keyword>
<dbReference type="EMBL" id="JAGTJQ010000004">
    <property type="protein sequence ID" value="KAH7033154.1"/>
    <property type="molecule type" value="Genomic_DNA"/>
</dbReference>
<dbReference type="Proteomes" id="UP000756346">
    <property type="component" value="Unassembled WGS sequence"/>
</dbReference>
<reference evidence="1" key="1">
    <citation type="journal article" date="2021" name="Nat. Commun.">
        <title>Genetic determinants of endophytism in the Arabidopsis root mycobiome.</title>
        <authorList>
            <person name="Mesny F."/>
            <person name="Miyauchi S."/>
            <person name="Thiergart T."/>
            <person name="Pickel B."/>
            <person name="Atanasova L."/>
            <person name="Karlsson M."/>
            <person name="Huettel B."/>
            <person name="Barry K.W."/>
            <person name="Haridas S."/>
            <person name="Chen C."/>
            <person name="Bauer D."/>
            <person name="Andreopoulos W."/>
            <person name="Pangilinan J."/>
            <person name="LaButti K."/>
            <person name="Riley R."/>
            <person name="Lipzen A."/>
            <person name="Clum A."/>
            <person name="Drula E."/>
            <person name="Henrissat B."/>
            <person name="Kohler A."/>
            <person name="Grigoriev I.V."/>
            <person name="Martin F.M."/>
            <person name="Hacquard S."/>
        </authorList>
    </citation>
    <scope>NUCLEOTIDE SEQUENCE</scope>
    <source>
        <strain evidence="1">MPI-CAGE-CH-0230</strain>
    </source>
</reference>
<dbReference type="GeneID" id="70183155"/>
<accession>A0A9P8Y8K3</accession>
<dbReference type="InterPro" id="IPR036296">
    <property type="entry name" value="SKP1-like_dim_sf"/>
</dbReference>
<gene>
    <name evidence="1" type="ORF">B0I36DRAFT_320892</name>
</gene>
<dbReference type="RefSeq" id="XP_046013986.1">
    <property type="nucleotide sequence ID" value="XM_046153609.1"/>
</dbReference>
<sequence>MRLRPLNTQDRKQVESSDDDVMAKWLGRMEQLDLDTLFRLLSAADYLDMDQFVFECNKVIDRKLRSKSEAVSLVAAGEYGLQSH</sequence>
<name>A0A9P8Y8K3_9PEZI</name>
<dbReference type="AlphaFoldDB" id="A0A9P8Y8K3"/>